<evidence type="ECO:0000256" key="4">
    <source>
        <dbReference type="ARBA" id="ARBA00022771"/>
    </source>
</evidence>
<proteinExistence type="predicted"/>
<evidence type="ECO:0000256" key="5">
    <source>
        <dbReference type="ARBA" id="ARBA00022833"/>
    </source>
</evidence>
<reference evidence="9" key="1">
    <citation type="journal article" date="2021" name="Genome Biol. Evol.">
        <title>A High-Quality Reference Genome for a Parasitic Bivalve with Doubly Uniparental Inheritance (Bivalvia: Unionida).</title>
        <authorList>
            <person name="Smith C.H."/>
        </authorList>
    </citation>
    <scope>NUCLEOTIDE SEQUENCE</scope>
    <source>
        <strain evidence="9">CHS0354</strain>
    </source>
</reference>
<dbReference type="Pfam" id="PF13695">
    <property type="entry name" value="Zn_ribbon_3CxxC"/>
    <property type="match status" value="1"/>
</dbReference>
<name>A0AAE0SMQ4_9BIVA</name>
<comment type="subcellular location">
    <subcellularLocation>
        <location evidence="1">Membrane</location>
        <topology evidence="1">Single-pass membrane protein</topology>
    </subcellularLocation>
</comment>
<dbReference type="SMART" id="SM01328">
    <property type="entry name" value="zf-3CxxC"/>
    <property type="match status" value="1"/>
</dbReference>
<dbReference type="GO" id="GO:0008270">
    <property type="term" value="F:zinc ion binding"/>
    <property type="evidence" value="ECO:0007669"/>
    <property type="project" value="UniProtKB-KW"/>
</dbReference>
<evidence type="ECO:0000256" key="6">
    <source>
        <dbReference type="ARBA" id="ARBA00022989"/>
    </source>
</evidence>
<feature type="domain" description="3CxxC-type" evidence="8">
    <location>
        <begin position="134"/>
        <end position="244"/>
    </location>
</feature>
<dbReference type="InterPro" id="IPR027377">
    <property type="entry name" value="ZAR1/RTP1-5-like_Znf-3CxxC"/>
</dbReference>
<evidence type="ECO:0000256" key="2">
    <source>
        <dbReference type="ARBA" id="ARBA00022692"/>
    </source>
</evidence>
<dbReference type="GO" id="GO:0006612">
    <property type="term" value="P:protein targeting to membrane"/>
    <property type="evidence" value="ECO:0007669"/>
    <property type="project" value="TreeGrafter"/>
</dbReference>
<accession>A0AAE0SMQ4</accession>
<organism evidence="9 10">
    <name type="scientific">Potamilus streckersoni</name>
    <dbReference type="NCBI Taxonomy" id="2493646"/>
    <lineage>
        <taxon>Eukaryota</taxon>
        <taxon>Metazoa</taxon>
        <taxon>Spiralia</taxon>
        <taxon>Lophotrochozoa</taxon>
        <taxon>Mollusca</taxon>
        <taxon>Bivalvia</taxon>
        <taxon>Autobranchia</taxon>
        <taxon>Heteroconchia</taxon>
        <taxon>Palaeoheterodonta</taxon>
        <taxon>Unionida</taxon>
        <taxon>Unionoidea</taxon>
        <taxon>Unionidae</taxon>
        <taxon>Ambleminae</taxon>
        <taxon>Lampsilini</taxon>
        <taxon>Potamilus</taxon>
    </lineage>
</organism>
<dbReference type="PANTHER" id="PTHR14402">
    <property type="entry name" value="RECEPTOR TRANSPORTING PROTEIN"/>
    <property type="match status" value="1"/>
</dbReference>
<reference evidence="9" key="2">
    <citation type="journal article" date="2021" name="Genome Biol. Evol.">
        <title>Developing a high-quality reference genome for a parasitic bivalve with doubly uniparental inheritance (Bivalvia: Unionida).</title>
        <authorList>
            <person name="Smith C.H."/>
        </authorList>
    </citation>
    <scope>NUCLEOTIDE SEQUENCE</scope>
    <source>
        <strain evidence="9">CHS0354</strain>
        <tissue evidence="9">Mantle</tissue>
    </source>
</reference>
<keyword evidence="4" id="KW-0863">Zinc-finger</keyword>
<keyword evidence="6" id="KW-1133">Transmembrane helix</keyword>
<evidence type="ECO:0000259" key="8">
    <source>
        <dbReference type="SMART" id="SM01328"/>
    </source>
</evidence>
<dbReference type="PANTHER" id="PTHR14402:SF10">
    <property type="entry name" value="3CXXC-TYPE DOMAIN-CONTAINING PROTEIN"/>
    <property type="match status" value="1"/>
</dbReference>
<evidence type="ECO:0000313" key="10">
    <source>
        <dbReference type="Proteomes" id="UP001195483"/>
    </source>
</evidence>
<keyword evidence="5" id="KW-0862">Zinc</keyword>
<gene>
    <name evidence="9" type="ORF">CHS0354_020535</name>
</gene>
<dbReference type="GO" id="GO:0031849">
    <property type="term" value="F:olfactory receptor binding"/>
    <property type="evidence" value="ECO:0007669"/>
    <property type="project" value="TreeGrafter"/>
</dbReference>
<keyword evidence="10" id="KW-1185">Reference proteome</keyword>
<evidence type="ECO:0000256" key="3">
    <source>
        <dbReference type="ARBA" id="ARBA00022723"/>
    </source>
</evidence>
<keyword evidence="3" id="KW-0479">Metal-binding</keyword>
<sequence length="253" mass="28533">MYIKGTEGEVNPTVSCISIPMYGGLAQQDATTLGFSLYGGFPGSKIQLMNEMLTFIPTSGINPALSPVTSRVSGLASSTPTPTPTPTALSPSASMELVWHGEFDRLFSQYFPHIWCLVPTFQPPTEEWRTFKDSAKVRFSCQECGHGWTSMKGRVVFWFDLNIATNYGAVMFKLYGQQCQKCKNGKFEHAMWYPEEVVKVIGNVYNRVGQIYYGFYRPPLRIDRRSGKPRNQHNSELCQACKDGLCREEWSFA</sequence>
<dbReference type="EMBL" id="JAEAOA010001249">
    <property type="protein sequence ID" value="KAK3594263.1"/>
    <property type="molecule type" value="Genomic_DNA"/>
</dbReference>
<reference evidence="9" key="3">
    <citation type="submission" date="2023-05" db="EMBL/GenBank/DDBJ databases">
        <authorList>
            <person name="Smith C.H."/>
        </authorList>
    </citation>
    <scope>NUCLEOTIDE SEQUENCE</scope>
    <source>
        <strain evidence="9">CHS0354</strain>
        <tissue evidence="9">Mantle</tissue>
    </source>
</reference>
<comment type="caution">
    <text evidence="9">The sequence shown here is derived from an EMBL/GenBank/DDBJ whole genome shotgun (WGS) entry which is preliminary data.</text>
</comment>
<protein>
    <recommendedName>
        <fullName evidence="8">3CxxC-type domain-containing protein</fullName>
    </recommendedName>
</protein>
<evidence type="ECO:0000256" key="1">
    <source>
        <dbReference type="ARBA" id="ARBA00004167"/>
    </source>
</evidence>
<evidence type="ECO:0000256" key="7">
    <source>
        <dbReference type="ARBA" id="ARBA00023136"/>
    </source>
</evidence>
<dbReference type="GO" id="GO:0016020">
    <property type="term" value="C:membrane"/>
    <property type="evidence" value="ECO:0007669"/>
    <property type="project" value="UniProtKB-SubCell"/>
</dbReference>
<dbReference type="GO" id="GO:0051205">
    <property type="term" value="P:protein insertion into membrane"/>
    <property type="evidence" value="ECO:0007669"/>
    <property type="project" value="TreeGrafter"/>
</dbReference>
<dbReference type="Proteomes" id="UP001195483">
    <property type="component" value="Unassembled WGS sequence"/>
</dbReference>
<keyword evidence="2" id="KW-0812">Transmembrane</keyword>
<dbReference type="InterPro" id="IPR026096">
    <property type="entry name" value="R-trans_p"/>
</dbReference>
<dbReference type="AlphaFoldDB" id="A0AAE0SMQ4"/>
<evidence type="ECO:0000313" key="9">
    <source>
        <dbReference type="EMBL" id="KAK3594263.1"/>
    </source>
</evidence>
<keyword evidence="7" id="KW-0472">Membrane</keyword>